<reference evidence="10" key="1">
    <citation type="journal article" date="2014" name="Int. J. Syst. Evol. Microbiol.">
        <title>Complete genome sequence of Corynebacterium casei LMG S-19264T (=DSM 44701T), isolated from a smear-ripened cheese.</title>
        <authorList>
            <consortium name="US DOE Joint Genome Institute (JGI-PGF)"/>
            <person name="Walter F."/>
            <person name="Albersmeier A."/>
            <person name="Kalinowski J."/>
            <person name="Ruckert C."/>
        </authorList>
    </citation>
    <scope>NUCLEOTIDE SEQUENCE</scope>
    <source>
        <strain evidence="10">CGMCC 1.14988</strain>
    </source>
</reference>
<evidence type="ECO:0000256" key="3">
    <source>
        <dbReference type="ARBA" id="ARBA00023015"/>
    </source>
</evidence>
<dbReference type="SMART" id="SM00862">
    <property type="entry name" value="Trans_reg_C"/>
    <property type="match status" value="1"/>
</dbReference>
<proteinExistence type="predicted"/>
<name>A0A8J3EU19_9ACTN</name>
<dbReference type="GO" id="GO:0000156">
    <property type="term" value="F:phosphorelay response regulator activity"/>
    <property type="evidence" value="ECO:0007669"/>
    <property type="project" value="TreeGrafter"/>
</dbReference>
<dbReference type="GO" id="GO:0032993">
    <property type="term" value="C:protein-DNA complex"/>
    <property type="evidence" value="ECO:0007669"/>
    <property type="project" value="TreeGrafter"/>
</dbReference>
<dbReference type="CDD" id="cd17574">
    <property type="entry name" value="REC_OmpR"/>
    <property type="match status" value="1"/>
</dbReference>
<dbReference type="EMBL" id="BMHA01000004">
    <property type="protein sequence ID" value="GGI05015.1"/>
    <property type="molecule type" value="Genomic_DNA"/>
</dbReference>
<dbReference type="SUPFAM" id="SSF52172">
    <property type="entry name" value="CheY-like"/>
    <property type="match status" value="1"/>
</dbReference>
<keyword evidence="1 6" id="KW-0597">Phosphoprotein</keyword>
<dbReference type="GO" id="GO:0006355">
    <property type="term" value="P:regulation of DNA-templated transcription"/>
    <property type="evidence" value="ECO:0007669"/>
    <property type="project" value="InterPro"/>
</dbReference>
<dbReference type="PROSITE" id="PS51755">
    <property type="entry name" value="OMPR_PHOB"/>
    <property type="match status" value="1"/>
</dbReference>
<evidence type="ECO:0000259" key="8">
    <source>
        <dbReference type="PROSITE" id="PS50110"/>
    </source>
</evidence>
<accession>A0A8J3EU19</accession>
<evidence type="ECO:0000256" key="5">
    <source>
        <dbReference type="ARBA" id="ARBA00023163"/>
    </source>
</evidence>
<dbReference type="InterPro" id="IPR036388">
    <property type="entry name" value="WH-like_DNA-bd_sf"/>
</dbReference>
<keyword evidence="4 7" id="KW-0238">DNA-binding</keyword>
<dbReference type="InterPro" id="IPR011006">
    <property type="entry name" value="CheY-like_superfamily"/>
</dbReference>
<dbReference type="SMART" id="SM00448">
    <property type="entry name" value="REC"/>
    <property type="match status" value="1"/>
</dbReference>
<evidence type="ECO:0000313" key="11">
    <source>
        <dbReference type="Proteomes" id="UP000650511"/>
    </source>
</evidence>
<reference evidence="10" key="2">
    <citation type="submission" date="2020-09" db="EMBL/GenBank/DDBJ databases">
        <authorList>
            <person name="Sun Q."/>
            <person name="Zhou Y."/>
        </authorList>
    </citation>
    <scope>NUCLEOTIDE SEQUENCE</scope>
    <source>
        <strain evidence="10">CGMCC 1.14988</strain>
    </source>
</reference>
<keyword evidence="2" id="KW-0902">Two-component regulatory system</keyword>
<keyword evidence="11" id="KW-1185">Reference proteome</keyword>
<dbReference type="GO" id="GO:0000976">
    <property type="term" value="F:transcription cis-regulatory region binding"/>
    <property type="evidence" value="ECO:0007669"/>
    <property type="project" value="TreeGrafter"/>
</dbReference>
<feature type="DNA-binding region" description="OmpR/PhoB-type" evidence="7">
    <location>
        <begin position="153"/>
        <end position="249"/>
    </location>
</feature>
<dbReference type="InterPro" id="IPR001867">
    <property type="entry name" value="OmpR/PhoB-type_DNA-bd"/>
</dbReference>
<dbReference type="AlphaFoldDB" id="A0A8J3EU19"/>
<keyword evidence="3" id="KW-0805">Transcription regulation</keyword>
<dbReference type="Gene3D" id="6.10.250.690">
    <property type="match status" value="1"/>
</dbReference>
<dbReference type="PROSITE" id="PS50110">
    <property type="entry name" value="RESPONSE_REGULATORY"/>
    <property type="match status" value="1"/>
</dbReference>
<dbReference type="InterPro" id="IPR039420">
    <property type="entry name" value="WalR-like"/>
</dbReference>
<comment type="caution">
    <text evidence="10">The sequence shown here is derived from an EMBL/GenBank/DDBJ whole genome shotgun (WGS) entry which is preliminary data.</text>
</comment>
<gene>
    <name evidence="10" type="ORF">GCM10011354_11970</name>
</gene>
<sequence>MPYASSHRAWCRLPADGRAAAYHARMTSPPRILLVEDDTTLRESVAVALRGEGYEVVAAADGAQGTDQVDAFRPDLAILDVRLPGGPDGLELARTIRARGDAPIIFVTALGDEGDRLAGFEAGGDDYVTKPFSTPELLARVQALLRRAGRLESQAWQIDDLVVDEAARTAVRDGVPVELTRTEFDLLITLGRNIGTVVSKSRLLALVWGFESYDENLVEVHISALRRKLEAQGTRLIHTVRGVGYVLRG</sequence>
<organism evidence="10 11">
    <name type="scientific">Egicoccus halophilus</name>
    <dbReference type="NCBI Taxonomy" id="1670830"/>
    <lineage>
        <taxon>Bacteria</taxon>
        <taxon>Bacillati</taxon>
        <taxon>Actinomycetota</taxon>
        <taxon>Nitriliruptoria</taxon>
        <taxon>Egicoccales</taxon>
        <taxon>Egicoccaceae</taxon>
        <taxon>Egicoccus</taxon>
    </lineage>
</organism>
<evidence type="ECO:0000259" key="9">
    <source>
        <dbReference type="PROSITE" id="PS51755"/>
    </source>
</evidence>
<dbReference type="PANTHER" id="PTHR48111:SF1">
    <property type="entry name" value="TWO-COMPONENT RESPONSE REGULATOR ORR33"/>
    <property type="match status" value="1"/>
</dbReference>
<feature type="modified residue" description="4-aspartylphosphate" evidence="6">
    <location>
        <position position="80"/>
    </location>
</feature>
<dbReference type="Gene3D" id="1.10.10.10">
    <property type="entry name" value="Winged helix-like DNA-binding domain superfamily/Winged helix DNA-binding domain"/>
    <property type="match status" value="1"/>
</dbReference>
<dbReference type="Pfam" id="PF00072">
    <property type="entry name" value="Response_reg"/>
    <property type="match status" value="1"/>
</dbReference>
<dbReference type="GO" id="GO:0005829">
    <property type="term" value="C:cytosol"/>
    <property type="evidence" value="ECO:0007669"/>
    <property type="project" value="TreeGrafter"/>
</dbReference>
<evidence type="ECO:0000256" key="1">
    <source>
        <dbReference type="ARBA" id="ARBA00022553"/>
    </source>
</evidence>
<feature type="domain" description="OmpR/PhoB-type" evidence="9">
    <location>
        <begin position="153"/>
        <end position="249"/>
    </location>
</feature>
<dbReference type="Proteomes" id="UP000650511">
    <property type="component" value="Unassembled WGS sequence"/>
</dbReference>
<evidence type="ECO:0000256" key="2">
    <source>
        <dbReference type="ARBA" id="ARBA00023012"/>
    </source>
</evidence>
<protein>
    <submittedName>
        <fullName evidence="10">DNA-binding response regulator</fullName>
    </submittedName>
</protein>
<evidence type="ECO:0000256" key="6">
    <source>
        <dbReference type="PROSITE-ProRule" id="PRU00169"/>
    </source>
</evidence>
<dbReference type="InterPro" id="IPR001789">
    <property type="entry name" value="Sig_transdc_resp-reg_receiver"/>
</dbReference>
<feature type="domain" description="Response regulatory" evidence="8">
    <location>
        <begin position="31"/>
        <end position="145"/>
    </location>
</feature>
<evidence type="ECO:0000256" key="7">
    <source>
        <dbReference type="PROSITE-ProRule" id="PRU01091"/>
    </source>
</evidence>
<dbReference type="CDD" id="cd00383">
    <property type="entry name" value="trans_reg_C"/>
    <property type="match status" value="1"/>
</dbReference>
<keyword evidence="5" id="KW-0804">Transcription</keyword>
<evidence type="ECO:0000256" key="4">
    <source>
        <dbReference type="ARBA" id="ARBA00023125"/>
    </source>
</evidence>
<evidence type="ECO:0000313" key="10">
    <source>
        <dbReference type="EMBL" id="GGI05015.1"/>
    </source>
</evidence>
<dbReference type="PANTHER" id="PTHR48111">
    <property type="entry name" value="REGULATOR OF RPOS"/>
    <property type="match status" value="1"/>
</dbReference>
<dbReference type="Pfam" id="PF00486">
    <property type="entry name" value="Trans_reg_C"/>
    <property type="match status" value="1"/>
</dbReference>
<dbReference type="Gene3D" id="3.40.50.2300">
    <property type="match status" value="1"/>
</dbReference>